<dbReference type="InterPro" id="IPR006311">
    <property type="entry name" value="TAT_signal"/>
</dbReference>
<keyword evidence="3" id="KW-1185">Reference proteome</keyword>
<dbReference type="Proteomes" id="UP001595799">
    <property type="component" value="Unassembled WGS sequence"/>
</dbReference>
<dbReference type="PROSITE" id="PS51318">
    <property type="entry name" value="TAT"/>
    <property type="match status" value="1"/>
</dbReference>
<dbReference type="PANTHER" id="PTHR43283:SF7">
    <property type="entry name" value="BETA-LACTAMASE-RELATED DOMAIN-CONTAINING PROTEIN"/>
    <property type="match status" value="1"/>
</dbReference>
<evidence type="ECO:0000313" key="3">
    <source>
        <dbReference type="Proteomes" id="UP001595799"/>
    </source>
</evidence>
<dbReference type="GO" id="GO:0016787">
    <property type="term" value="F:hydrolase activity"/>
    <property type="evidence" value="ECO:0007669"/>
    <property type="project" value="UniProtKB-KW"/>
</dbReference>
<proteinExistence type="predicted"/>
<dbReference type="InterPro" id="IPR001466">
    <property type="entry name" value="Beta-lactam-related"/>
</dbReference>
<dbReference type="RefSeq" id="WP_382422835.1">
    <property type="nucleotide sequence ID" value="NZ_JBHSCW010000007.1"/>
</dbReference>
<dbReference type="InterPro" id="IPR050789">
    <property type="entry name" value="Diverse_Enzym_Activities"/>
</dbReference>
<evidence type="ECO:0000313" key="2">
    <source>
        <dbReference type="EMBL" id="MFC4352484.1"/>
    </source>
</evidence>
<sequence>MRMDASRRHLLKLGLAAGALSILPAGPRQHVRAQSTGLGSAIQAARDFERLHGLIVAQEGRPLVEQAFRGPALERTVNVKSVAKTVIAALVGAAIQRGVLAGPEQSIVPLLGELVPDEADPRLEQVTIGHLLSMRAGLQRTSGQHYGRWVTSPNWVRHALTRPFEGEPGGEMRYSTGNSHLLSAILTRASGRSTLELARSWLGQPLDIAIPAWQQDPQGIYFGGNNMALSPRAMLQLGELYRLGGRLDGERVFAESWVETSWQRRGRSRWTGDRYGYGWFIRPMQGREVYYAWGYGGQMIYVCPELALTVVITSDVTRVSGASGYVRQLHGLVEREFLPALTS</sequence>
<name>A0ABV8UN15_9PROT</name>
<keyword evidence="2" id="KW-0378">Hydrolase</keyword>
<comment type="caution">
    <text evidence="2">The sequence shown here is derived from an EMBL/GenBank/DDBJ whole genome shotgun (WGS) entry which is preliminary data.</text>
</comment>
<organism evidence="2 3">
    <name type="scientific">Fodinicurvata halophila</name>
    <dbReference type="NCBI Taxonomy" id="1419723"/>
    <lineage>
        <taxon>Bacteria</taxon>
        <taxon>Pseudomonadati</taxon>
        <taxon>Pseudomonadota</taxon>
        <taxon>Alphaproteobacteria</taxon>
        <taxon>Rhodospirillales</taxon>
        <taxon>Rhodovibrionaceae</taxon>
        <taxon>Fodinicurvata</taxon>
    </lineage>
</organism>
<dbReference type="SUPFAM" id="SSF56601">
    <property type="entry name" value="beta-lactamase/transpeptidase-like"/>
    <property type="match status" value="1"/>
</dbReference>
<dbReference type="PANTHER" id="PTHR43283">
    <property type="entry name" value="BETA-LACTAMASE-RELATED"/>
    <property type="match status" value="1"/>
</dbReference>
<gene>
    <name evidence="2" type="ORF">ACFOW6_13115</name>
</gene>
<dbReference type="Gene3D" id="3.40.710.10">
    <property type="entry name" value="DD-peptidase/beta-lactamase superfamily"/>
    <property type="match status" value="1"/>
</dbReference>
<dbReference type="InterPro" id="IPR012338">
    <property type="entry name" value="Beta-lactam/transpept-like"/>
</dbReference>
<dbReference type="EMBL" id="JBHSCW010000007">
    <property type="protein sequence ID" value="MFC4352484.1"/>
    <property type="molecule type" value="Genomic_DNA"/>
</dbReference>
<dbReference type="Pfam" id="PF00144">
    <property type="entry name" value="Beta-lactamase"/>
    <property type="match status" value="1"/>
</dbReference>
<feature type="domain" description="Beta-lactamase-related" evidence="1">
    <location>
        <begin position="54"/>
        <end position="315"/>
    </location>
</feature>
<evidence type="ECO:0000259" key="1">
    <source>
        <dbReference type="Pfam" id="PF00144"/>
    </source>
</evidence>
<reference evidence="3" key="1">
    <citation type="journal article" date="2019" name="Int. J. Syst. Evol. Microbiol.">
        <title>The Global Catalogue of Microorganisms (GCM) 10K type strain sequencing project: providing services to taxonomists for standard genome sequencing and annotation.</title>
        <authorList>
            <consortium name="The Broad Institute Genomics Platform"/>
            <consortium name="The Broad Institute Genome Sequencing Center for Infectious Disease"/>
            <person name="Wu L."/>
            <person name="Ma J."/>
        </authorList>
    </citation>
    <scope>NUCLEOTIDE SEQUENCE [LARGE SCALE GENOMIC DNA]</scope>
    <source>
        <strain evidence="3">CECT 8472</strain>
    </source>
</reference>
<protein>
    <submittedName>
        <fullName evidence="2">Serine hydrolase domain-containing protein</fullName>
        <ecNumber evidence="2">3.-.-.-</ecNumber>
    </submittedName>
</protein>
<dbReference type="EC" id="3.-.-.-" evidence="2"/>
<accession>A0ABV8UN15</accession>